<proteinExistence type="predicted"/>
<protein>
    <recommendedName>
        <fullName evidence="8">C2H2-type domain-containing protein</fullName>
    </recommendedName>
</protein>
<evidence type="ECO:0000259" key="8">
    <source>
        <dbReference type="PROSITE" id="PS50157"/>
    </source>
</evidence>
<dbReference type="EMBL" id="JAGEUA010000004">
    <property type="protein sequence ID" value="KAL0984695.1"/>
    <property type="molecule type" value="Genomic_DNA"/>
</dbReference>
<evidence type="ECO:0000256" key="6">
    <source>
        <dbReference type="PROSITE-ProRule" id="PRU00042"/>
    </source>
</evidence>
<feature type="domain" description="C2H2-type" evidence="8">
    <location>
        <begin position="63"/>
        <end position="90"/>
    </location>
</feature>
<keyword evidence="4" id="KW-0862">Zinc</keyword>
<dbReference type="FunFam" id="3.30.160.60:FF:000753">
    <property type="entry name" value="zinc finger protein 236 isoform X2"/>
    <property type="match status" value="1"/>
</dbReference>
<evidence type="ECO:0000256" key="3">
    <source>
        <dbReference type="ARBA" id="ARBA00022771"/>
    </source>
</evidence>
<feature type="domain" description="C2H2-type" evidence="8">
    <location>
        <begin position="34"/>
        <end position="62"/>
    </location>
</feature>
<evidence type="ECO:0000256" key="1">
    <source>
        <dbReference type="ARBA" id="ARBA00004123"/>
    </source>
</evidence>
<dbReference type="PANTHER" id="PTHR24396">
    <property type="entry name" value="ZINC FINGER PROTEIN"/>
    <property type="match status" value="1"/>
</dbReference>
<reference evidence="9 10" key="1">
    <citation type="submission" date="2024-06" db="EMBL/GenBank/DDBJ databases">
        <authorList>
            <person name="Pan Q."/>
            <person name="Wen M."/>
            <person name="Jouanno E."/>
            <person name="Zahm M."/>
            <person name="Klopp C."/>
            <person name="Cabau C."/>
            <person name="Louis A."/>
            <person name="Berthelot C."/>
            <person name="Parey E."/>
            <person name="Roest Crollius H."/>
            <person name="Montfort J."/>
            <person name="Robinson-Rechavi M."/>
            <person name="Bouchez O."/>
            <person name="Lampietro C."/>
            <person name="Lopez Roques C."/>
            <person name="Donnadieu C."/>
            <person name="Postlethwait J."/>
            <person name="Bobe J."/>
            <person name="Verreycken H."/>
            <person name="Guiguen Y."/>
        </authorList>
    </citation>
    <scope>NUCLEOTIDE SEQUENCE [LARGE SCALE GENOMIC DNA]</scope>
    <source>
        <strain evidence="9">Up_M1</strain>
        <tissue evidence="9">Testis</tissue>
    </source>
</reference>
<feature type="domain" description="C2H2-type" evidence="8">
    <location>
        <begin position="90"/>
        <end position="117"/>
    </location>
</feature>
<dbReference type="Proteomes" id="UP001557470">
    <property type="component" value="Unassembled WGS sequence"/>
</dbReference>
<evidence type="ECO:0000313" key="10">
    <source>
        <dbReference type="Proteomes" id="UP001557470"/>
    </source>
</evidence>
<keyword evidence="2" id="KW-0479">Metal-binding</keyword>
<dbReference type="Pfam" id="PF00096">
    <property type="entry name" value="zf-C2H2"/>
    <property type="match status" value="4"/>
</dbReference>
<dbReference type="InterPro" id="IPR036236">
    <property type="entry name" value="Znf_C2H2_sf"/>
</dbReference>
<dbReference type="GO" id="GO:0005634">
    <property type="term" value="C:nucleus"/>
    <property type="evidence" value="ECO:0007669"/>
    <property type="project" value="UniProtKB-SubCell"/>
</dbReference>
<organism evidence="9 10">
    <name type="scientific">Umbra pygmaea</name>
    <name type="common">Eastern mudminnow</name>
    <dbReference type="NCBI Taxonomy" id="75934"/>
    <lineage>
        <taxon>Eukaryota</taxon>
        <taxon>Metazoa</taxon>
        <taxon>Chordata</taxon>
        <taxon>Craniata</taxon>
        <taxon>Vertebrata</taxon>
        <taxon>Euteleostomi</taxon>
        <taxon>Actinopterygii</taxon>
        <taxon>Neopterygii</taxon>
        <taxon>Teleostei</taxon>
        <taxon>Protacanthopterygii</taxon>
        <taxon>Esociformes</taxon>
        <taxon>Umbridae</taxon>
        <taxon>Umbra</taxon>
    </lineage>
</organism>
<comment type="subcellular location">
    <subcellularLocation>
        <location evidence="1">Nucleus</location>
    </subcellularLocation>
</comment>
<dbReference type="InterPro" id="IPR051643">
    <property type="entry name" value="Transcr_Reg_ZincFinger"/>
</dbReference>
<sequence length="220" mass="25249">MPRGRPRKLRDKTNDGTEPSGDKPDYIHGNSKDNKCTVCSQGFATESQLQRHQRDHEANDKPHRCDQCPQTFNVEFNLTLHKSTHTTSDPTCPVCQKKFSRVASLKSHIMVHEKEENLICTECGDEFILHSQLTLHLEEHRKELSGAKVYTCKTCSKEFNMAGQLKEHTKTHVKMRPLSSNSRNYKKNIDRSGFTNRCQHCGKTFKKTQPACSTHTNTHR</sequence>
<dbReference type="SMART" id="SM00355">
    <property type="entry name" value="ZnF_C2H2"/>
    <property type="match status" value="6"/>
</dbReference>
<dbReference type="AlphaFoldDB" id="A0ABD0WW71"/>
<evidence type="ECO:0000313" key="9">
    <source>
        <dbReference type="EMBL" id="KAL0984695.1"/>
    </source>
</evidence>
<dbReference type="GO" id="GO:0008270">
    <property type="term" value="F:zinc ion binding"/>
    <property type="evidence" value="ECO:0007669"/>
    <property type="project" value="UniProtKB-KW"/>
</dbReference>
<evidence type="ECO:0000256" key="7">
    <source>
        <dbReference type="SAM" id="MobiDB-lite"/>
    </source>
</evidence>
<gene>
    <name evidence="9" type="ORF">UPYG_G00145500</name>
</gene>
<dbReference type="SUPFAM" id="SSF57667">
    <property type="entry name" value="beta-beta-alpha zinc fingers"/>
    <property type="match status" value="3"/>
</dbReference>
<feature type="domain" description="C2H2-type" evidence="8">
    <location>
        <begin position="118"/>
        <end position="145"/>
    </location>
</feature>
<feature type="region of interest" description="Disordered" evidence="7">
    <location>
        <begin position="1"/>
        <end position="31"/>
    </location>
</feature>
<dbReference type="PROSITE" id="PS00028">
    <property type="entry name" value="ZINC_FINGER_C2H2_1"/>
    <property type="match status" value="5"/>
</dbReference>
<evidence type="ECO:0000256" key="5">
    <source>
        <dbReference type="ARBA" id="ARBA00023242"/>
    </source>
</evidence>
<dbReference type="InterPro" id="IPR013087">
    <property type="entry name" value="Znf_C2H2_type"/>
</dbReference>
<accession>A0ABD0WW71</accession>
<feature type="compositionally biased region" description="Basic residues" evidence="7">
    <location>
        <begin position="1"/>
        <end position="10"/>
    </location>
</feature>
<comment type="caution">
    <text evidence="9">The sequence shown here is derived from an EMBL/GenBank/DDBJ whole genome shotgun (WGS) entry which is preliminary data.</text>
</comment>
<dbReference type="PROSITE" id="PS50157">
    <property type="entry name" value="ZINC_FINGER_C2H2_2"/>
    <property type="match status" value="5"/>
</dbReference>
<keyword evidence="5" id="KW-0539">Nucleus</keyword>
<feature type="domain" description="C2H2-type" evidence="8">
    <location>
        <begin position="150"/>
        <end position="177"/>
    </location>
</feature>
<evidence type="ECO:0000256" key="4">
    <source>
        <dbReference type="ARBA" id="ARBA00022833"/>
    </source>
</evidence>
<dbReference type="Gene3D" id="3.30.160.60">
    <property type="entry name" value="Classic Zinc Finger"/>
    <property type="match status" value="4"/>
</dbReference>
<evidence type="ECO:0000256" key="2">
    <source>
        <dbReference type="ARBA" id="ARBA00022723"/>
    </source>
</evidence>
<name>A0ABD0WW71_UMBPY</name>
<dbReference type="PANTHER" id="PTHR24396:SF21">
    <property type="entry name" value="ZINC FINGER PROTEIN 236"/>
    <property type="match status" value="1"/>
</dbReference>
<keyword evidence="3 6" id="KW-0863">Zinc-finger</keyword>
<keyword evidence="10" id="KW-1185">Reference proteome</keyword>
<feature type="compositionally biased region" description="Basic and acidic residues" evidence="7">
    <location>
        <begin position="11"/>
        <end position="31"/>
    </location>
</feature>